<gene>
    <name evidence="1" type="ORF">EVOR1521_LOCUS9562</name>
</gene>
<dbReference type="AlphaFoldDB" id="A0AA36MX83"/>
<dbReference type="InterPro" id="IPR029044">
    <property type="entry name" value="Nucleotide-diphossugar_trans"/>
</dbReference>
<sequence length="259" mass="29181">MTYVGQPHDKMLPYIRSMQAAAAMANNADIVMAMRKSDSEQMTQNQKELFRNHSIKLLDVDWDTPPKMKAYQEGAWCGHQDFIRLHVLGMEGYDAVAYYDTDVEFQGDITPVLRCAASGKFLTTNGGLGELLNVGFFALRPDKRLFQAAVNFALHANFSMNTSWGEMGWTPAGGYFVGGECGQGFWYALFYKFGGSAQQALQSAGLSVVDSAQIDRCMWNYQTSFQCKEHLDCSRVRVHHKPAIKTEWKECQKLEPSVR</sequence>
<reference evidence="1" key="1">
    <citation type="submission" date="2023-08" db="EMBL/GenBank/DDBJ databases">
        <authorList>
            <person name="Chen Y."/>
            <person name="Shah S."/>
            <person name="Dougan E. K."/>
            <person name="Thang M."/>
            <person name="Chan C."/>
        </authorList>
    </citation>
    <scope>NUCLEOTIDE SEQUENCE</scope>
</reference>
<dbReference type="EMBL" id="CAUJNA010000870">
    <property type="protein sequence ID" value="CAJ1382083.1"/>
    <property type="molecule type" value="Genomic_DNA"/>
</dbReference>
<accession>A0AA36MX83</accession>
<dbReference type="Gene3D" id="3.90.550.10">
    <property type="entry name" value="Spore Coat Polysaccharide Biosynthesis Protein SpsA, Chain A"/>
    <property type="match status" value="1"/>
</dbReference>
<dbReference type="SUPFAM" id="SSF53448">
    <property type="entry name" value="Nucleotide-diphospho-sugar transferases"/>
    <property type="match status" value="1"/>
</dbReference>
<protein>
    <recommendedName>
        <fullName evidence="3">Nucleotide-diphospho-sugar transferase domain-containing protein</fullName>
    </recommendedName>
</protein>
<dbReference type="Proteomes" id="UP001178507">
    <property type="component" value="Unassembled WGS sequence"/>
</dbReference>
<evidence type="ECO:0000313" key="1">
    <source>
        <dbReference type="EMBL" id="CAJ1382083.1"/>
    </source>
</evidence>
<proteinExistence type="predicted"/>
<evidence type="ECO:0008006" key="3">
    <source>
        <dbReference type="Google" id="ProtNLM"/>
    </source>
</evidence>
<name>A0AA36MX83_9DINO</name>
<evidence type="ECO:0000313" key="2">
    <source>
        <dbReference type="Proteomes" id="UP001178507"/>
    </source>
</evidence>
<comment type="caution">
    <text evidence="1">The sequence shown here is derived from an EMBL/GenBank/DDBJ whole genome shotgun (WGS) entry which is preliminary data.</text>
</comment>
<organism evidence="1 2">
    <name type="scientific">Effrenium voratum</name>
    <dbReference type="NCBI Taxonomy" id="2562239"/>
    <lineage>
        <taxon>Eukaryota</taxon>
        <taxon>Sar</taxon>
        <taxon>Alveolata</taxon>
        <taxon>Dinophyceae</taxon>
        <taxon>Suessiales</taxon>
        <taxon>Symbiodiniaceae</taxon>
        <taxon>Effrenium</taxon>
    </lineage>
</organism>
<keyword evidence="2" id="KW-1185">Reference proteome</keyword>